<keyword evidence="2" id="KW-1185">Reference proteome</keyword>
<dbReference type="AlphaFoldDB" id="A0A7J7DAC2"/>
<protein>
    <submittedName>
        <fullName evidence="1">Uncharacterized protein</fullName>
    </submittedName>
</protein>
<proteinExistence type="predicted"/>
<organism evidence="1 2">
    <name type="scientific">Tripterygium wilfordii</name>
    <name type="common">Thunder God vine</name>
    <dbReference type="NCBI Taxonomy" id="458696"/>
    <lineage>
        <taxon>Eukaryota</taxon>
        <taxon>Viridiplantae</taxon>
        <taxon>Streptophyta</taxon>
        <taxon>Embryophyta</taxon>
        <taxon>Tracheophyta</taxon>
        <taxon>Spermatophyta</taxon>
        <taxon>Magnoliopsida</taxon>
        <taxon>eudicotyledons</taxon>
        <taxon>Gunneridae</taxon>
        <taxon>Pentapetalae</taxon>
        <taxon>rosids</taxon>
        <taxon>fabids</taxon>
        <taxon>Celastrales</taxon>
        <taxon>Celastraceae</taxon>
        <taxon>Tripterygium</taxon>
    </lineage>
</organism>
<dbReference type="InParanoid" id="A0A7J7DAC2"/>
<evidence type="ECO:0000313" key="2">
    <source>
        <dbReference type="Proteomes" id="UP000593562"/>
    </source>
</evidence>
<comment type="caution">
    <text evidence="1">The sequence shown here is derived from an EMBL/GenBank/DDBJ whole genome shotgun (WGS) entry which is preliminary data.</text>
</comment>
<evidence type="ECO:0000313" key="1">
    <source>
        <dbReference type="EMBL" id="KAF5743251.1"/>
    </source>
</evidence>
<dbReference type="Proteomes" id="UP000593562">
    <property type="component" value="Unassembled WGS sequence"/>
</dbReference>
<accession>A0A7J7DAC2</accession>
<dbReference type="EMBL" id="JAAARO010000009">
    <property type="protein sequence ID" value="KAF5743251.1"/>
    <property type="molecule type" value="Genomic_DNA"/>
</dbReference>
<reference evidence="1 2" key="1">
    <citation type="journal article" date="2020" name="Nat. Commun.">
        <title>Genome of Tripterygium wilfordii and identification of cytochrome P450 involved in triptolide biosynthesis.</title>
        <authorList>
            <person name="Tu L."/>
            <person name="Su P."/>
            <person name="Zhang Z."/>
            <person name="Gao L."/>
            <person name="Wang J."/>
            <person name="Hu T."/>
            <person name="Zhou J."/>
            <person name="Zhang Y."/>
            <person name="Zhao Y."/>
            <person name="Liu Y."/>
            <person name="Song Y."/>
            <person name="Tong Y."/>
            <person name="Lu Y."/>
            <person name="Yang J."/>
            <person name="Xu C."/>
            <person name="Jia M."/>
            <person name="Peters R.J."/>
            <person name="Huang L."/>
            <person name="Gao W."/>
        </authorList>
    </citation>
    <scope>NUCLEOTIDE SEQUENCE [LARGE SCALE GENOMIC DNA]</scope>
    <source>
        <strain evidence="2">cv. XIE 37</strain>
        <tissue evidence="1">Leaf</tissue>
    </source>
</reference>
<sequence>MAGYAADAGGGLDGAGASAGGVITGEGDGEVVLVGVGARTGGGAVESGENAMEMALVCGMTRNFLIKLEKHEQLSLFMLGVQIKW</sequence>
<gene>
    <name evidence="1" type="ORF">HS088_TW09G01317</name>
</gene>
<name>A0A7J7DAC2_TRIWF</name>